<evidence type="ECO:0000313" key="1">
    <source>
        <dbReference type="EMBL" id="EFO85457.1"/>
    </source>
</evidence>
<protein>
    <submittedName>
        <fullName evidence="1">Uncharacterized protein</fullName>
    </submittedName>
</protein>
<reference evidence="1" key="1">
    <citation type="submission" date="2007-07" db="EMBL/GenBank/DDBJ databases">
        <title>PCAP assembly of the Caenorhabditis remanei genome.</title>
        <authorList>
            <consortium name="The Caenorhabditis remanei Sequencing Consortium"/>
            <person name="Wilson R.K."/>
        </authorList>
    </citation>
    <scope>NUCLEOTIDE SEQUENCE [LARGE SCALE GENOMIC DNA]</scope>
    <source>
        <strain evidence="1">PB4641</strain>
    </source>
</reference>
<keyword evidence="2" id="KW-1185">Reference proteome</keyword>
<dbReference type="InParanoid" id="E3N4D5"/>
<organism evidence="2">
    <name type="scientific">Caenorhabditis remanei</name>
    <name type="common">Caenorhabditis vulgaris</name>
    <dbReference type="NCBI Taxonomy" id="31234"/>
    <lineage>
        <taxon>Eukaryota</taxon>
        <taxon>Metazoa</taxon>
        <taxon>Ecdysozoa</taxon>
        <taxon>Nematoda</taxon>
        <taxon>Chromadorea</taxon>
        <taxon>Rhabditida</taxon>
        <taxon>Rhabditina</taxon>
        <taxon>Rhabditomorpha</taxon>
        <taxon>Rhabditoidea</taxon>
        <taxon>Rhabditidae</taxon>
        <taxon>Peloderinae</taxon>
        <taxon>Caenorhabditis</taxon>
    </lineage>
</organism>
<gene>
    <name evidence="1" type="ORF">CRE_22994</name>
</gene>
<dbReference type="AlphaFoldDB" id="E3N4D5"/>
<accession>E3N4D5</accession>
<dbReference type="Proteomes" id="UP000008281">
    <property type="component" value="Unassembled WGS sequence"/>
</dbReference>
<dbReference type="EMBL" id="DS268525">
    <property type="protein sequence ID" value="EFO85457.1"/>
    <property type="molecule type" value="Genomic_DNA"/>
</dbReference>
<sequence>MDRLPNSINLFPLYQTPRQALINHNRRELHQLLAVYPPEEVESSEGQDENLFVFVCQPPDNRPLSAMFPSGRTVNEDSSAIALAINDLVQAIQCAEQDKEWEEIEKEKGVVYWEWIGRGRETRDIRELGKIF</sequence>
<proteinExistence type="predicted"/>
<dbReference type="HOGENOM" id="CLU_1918993_0_0_1"/>
<evidence type="ECO:0000313" key="2">
    <source>
        <dbReference type="Proteomes" id="UP000008281"/>
    </source>
</evidence>
<name>E3N4D5_CAERE</name>